<evidence type="ECO:0000256" key="1">
    <source>
        <dbReference type="SAM" id="SignalP"/>
    </source>
</evidence>
<keyword evidence="4" id="KW-1185">Reference proteome</keyword>
<dbReference type="GO" id="GO:0006465">
    <property type="term" value="P:signal peptide processing"/>
    <property type="evidence" value="ECO:0007669"/>
    <property type="project" value="InterPro"/>
</dbReference>
<proteinExistence type="predicted"/>
<evidence type="ECO:0000259" key="2">
    <source>
        <dbReference type="Pfam" id="PF10502"/>
    </source>
</evidence>
<evidence type="ECO:0000313" key="3">
    <source>
        <dbReference type="EMBL" id="TYO68429.1"/>
    </source>
</evidence>
<feature type="chain" id="PRO_5024465086" evidence="1">
    <location>
        <begin position="26"/>
        <end position="170"/>
    </location>
</feature>
<dbReference type="AlphaFoldDB" id="A0A5S4YXU6"/>
<dbReference type="InterPro" id="IPR019533">
    <property type="entry name" value="Peptidase_S26"/>
</dbReference>
<feature type="signal peptide" evidence="1">
    <location>
        <begin position="1"/>
        <end position="25"/>
    </location>
</feature>
<accession>A0A5S4YXU6</accession>
<dbReference type="RefSeq" id="WP_148736870.1">
    <property type="nucleotide sequence ID" value="NZ_VSTH01000007.1"/>
</dbReference>
<dbReference type="SUPFAM" id="SSF51306">
    <property type="entry name" value="LexA/Signal peptidase"/>
    <property type="match status" value="1"/>
</dbReference>
<comment type="caution">
    <text evidence="3">The sequence shown here is derived from an EMBL/GenBank/DDBJ whole genome shotgun (WGS) entry which is preliminary data.</text>
</comment>
<protein>
    <submittedName>
        <fullName evidence="3">S26 family signal peptidase</fullName>
    </submittedName>
</protein>
<dbReference type="Proteomes" id="UP000324797">
    <property type="component" value="Unassembled WGS sequence"/>
</dbReference>
<dbReference type="Gene3D" id="2.10.109.10">
    <property type="entry name" value="Umud Fragment, subunit A"/>
    <property type="match status" value="1"/>
</dbReference>
<sequence>MRARLKTLTATFGAAAALVATTVLETPPLYVWNASDSVPIGLYRLRPADRLFVTELVAVQPPEPLATFLDLNGYLPIGVPMLKSVLALPGQTVCRSGLAVSIDTIEMGEARDRDGRGRPLPKWQGCRVVGEGELFVMNWQSVNSLDGRYFGFLPASAVIGRALPVWTWED</sequence>
<organism evidence="3 4">
    <name type="scientific">Bradyrhizobium hipponense</name>
    <dbReference type="NCBI Taxonomy" id="2605638"/>
    <lineage>
        <taxon>Bacteria</taxon>
        <taxon>Pseudomonadati</taxon>
        <taxon>Pseudomonadota</taxon>
        <taxon>Alphaproteobacteria</taxon>
        <taxon>Hyphomicrobiales</taxon>
        <taxon>Nitrobacteraceae</taxon>
        <taxon>Bradyrhizobium</taxon>
    </lineage>
</organism>
<gene>
    <name evidence="3" type="ORF">FXV83_00960</name>
</gene>
<dbReference type="EMBL" id="VSTH01000007">
    <property type="protein sequence ID" value="TYO68429.1"/>
    <property type="molecule type" value="Genomic_DNA"/>
</dbReference>
<keyword evidence="1" id="KW-0732">Signal</keyword>
<name>A0A5S4YXU6_9BRAD</name>
<dbReference type="Pfam" id="PF10502">
    <property type="entry name" value="Peptidase_S26"/>
    <property type="match status" value="1"/>
</dbReference>
<evidence type="ECO:0000313" key="4">
    <source>
        <dbReference type="Proteomes" id="UP000324797"/>
    </source>
</evidence>
<reference evidence="3 4" key="1">
    <citation type="submission" date="2019-08" db="EMBL/GenBank/DDBJ databases">
        <title>Bradyrhizobium hipponensis sp. nov., a rhizobium isolated from a Lupinus angustifolius root nodule in Tunisia.</title>
        <authorList>
            <person name="Off K."/>
            <person name="Rejili M."/>
            <person name="Mars M."/>
            <person name="Brachmann A."/>
            <person name="Marin M."/>
        </authorList>
    </citation>
    <scope>NUCLEOTIDE SEQUENCE [LARGE SCALE GENOMIC DNA]</scope>
    <source>
        <strain evidence="4">aSej3</strain>
    </source>
</reference>
<dbReference type="InterPro" id="IPR036286">
    <property type="entry name" value="LexA/Signal_pep-like_sf"/>
</dbReference>
<feature type="domain" description="Peptidase S26" evidence="2">
    <location>
        <begin position="10"/>
        <end position="166"/>
    </location>
</feature>
<dbReference type="GO" id="GO:0004252">
    <property type="term" value="F:serine-type endopeptidase activity"/>
    <property type="evidence" value="ECO:0007669"/>
    <property type="project" value="InterPro"/>
</dbReference>